<dbReference type="InterPro" id="IPR005902">
    <property type="entry name" value="HU_DNA-bd_put"/>
</dbReference>
<accession>A0AA40ZT49</accession>
<proteinExistence type="predicted"/>
<protein>
    <submittedName>
        <fullName evidence="4">HU family DNA-binding protein</fullName>
    </submittedName>
</protein>
<dbReference type="Pfam" id="PF18291">
    <property type="entry name" value="HU-HIG"/>
    <property type="match status" value="1"/>
</dbReference>
<sequence>MPTAYKVMKRVIQLGDRRGETVYNVAPVCYGTLTTDDVARQIAAESTASPGDVKNVLDRYAYYVSENLKKGYAIELLGFGKLYLRFVNGKSVSAEKDATAALVKALVPGFRPSFTMVNNSRIYDLIPDKISLVKYTGTTVPAGEDDTSGGEDQGGEDQGGEEEGGSPL</sequence>
<reference evidence="4 5" key="1">
    <citation type="journal article" date="2021" name="Sci. Rep.">
        <title>The distribution of antibiotic resistance genes in chicken gut microbiota commensals.</title>
        <authorList>
            <person name="Juricova H."/>
            <person name="Matiasovicova J."/>
            <person name="Kubasova T."/>
            <person name="Cejkova D."/>
            <person name="Rychlik I."/>
        </authorList>
    </citation>
    <scope>NUCLEOTIDE SEQUENCE [LARGE SCALE GENOMIC DNA]</scope>
    <source>
        <strain evidence="4 5">An421</strain>
    </source>
</reference>
<evidence type="ECO:0000313" key="4">
    <source>
        <dbReference type="EMBL" id="MBM6857339.1"/>
    </source>
</evidence>
<comment type="caution">
    <text evidence="4">The sequence shown here is derived from an EMBL/GenBank/DDBJ whole genome shotgun (WGS) entry which is preliminary data.</text>
</comment>
<feature type="domain" description="HU" evidence="3">
    <location>
        <begin position="1"/>
        <end position="118"/>
    </location>
</feature>
<dbReference type="AlphaFoldDB" id="A0AA40ZT49"/>
<organism evidence="4 5">
    <name type="scientific">Caecibacteroides pullorum</name>
    <dbReference type="NCBI Taxonomy" id="2725562"/>
    <lineage>
        <taxon>Bacteria</taxon>
        <taxon>Pseudomonadati</taxon>
        <taxon>Bacteroidota</taxon>
        <taxon>Bacteroidia</taxon>
        <taxon>Bacteroidales</taxon>
        <taxon>Bacteroidaceae</taxon>
        <taxon>Caecibacteroides</taxon>
    </lineage>
</organism>
<dbReference type="GO" id="GO:0003677">
    <property type="term" value="F:DNA binding"/>
    <property type="evidence" value="ECO:0007669"/>
    <property type="project" value="UniProtKB-KW"/>
</dbReference>
<evidence type="ECO:0000256" key="1">
    <source>
        <dbReference type="ARBA" id="ARBA00023125"/>
    </source>
</evidence>
<evidence type="ECO:0000313" key="5">
    <source>
        <dbReference type="Proteomes" id="UP000698924"/>
    </source>
</evidence>
<feature type="compositionally biased region" description="Acidic residues" evidence="2">
    <location>
        <begin position="143"/>
        <end position="168"/>
    </location>
</feature>
<dbReference type="Proteomes" id="UP000698924">
    <property type="component" value="Unassembled WGS sequence"/>
</dbReference>
<name>A0AA40ZT49_9BACT</name>
<keyword evidence="5" id="KW-1185">Reference proteome</keyword>
<dbReference type="Gene3D" id="4.10.520.10">
    <property type="entry name" value="IHF-like DNA-binding proteins"/>
    <property type="match status" value="1"/>
</dbReference>
<keyword evidence="1 4" id="KW-0238">DNA-binding</keyword>
<dbReference type="InterPro" id="IPR041607">
    <property type="entry name" value="HU-HIG"/>
</dbReference>
<evidence type="ECO:0000259" key="3">
    <source>
        <dbReference type="Pfam" id="PF18291"/>
    </source>
</evidence>
<dbReference type="SUPFAM" id="SSF47729">
    <property type="entry name" value="IHF-like DNA-binding proteins"/>
    <property type="match status" value="1"/>
</dbReference>
<dbReference type="NCBIfam" id="TIGR01201">
    <property type="entry name" value="HU_rel"/>
    <property type="match status" value="1"/>
</dbReference>
<dbReference type="InterPro" id="IPR010992">
    <property type="entry name" value="IHF-like_DNA-bd_dom_sf"/>
</dbReference>
<gene>
    <name evidence="4" type="ORF">H6D15_06980</name>
</gene>
<dbReference type="RefSeq" id="WP_204971549.1">
    <property type="nucleotide sequence ID" value="NZ_JAAZTS010000008.1"/>
</dbReference>
<feature type="region of interest" description="Disordered" evidence="2">
    <location>
        <begin position="139"/>
        <end position="168"/>
    </location>
</feature>
<dbReference type="EMBL" id="JACJMO010000007">
    <property type="protein sequence ID" value="MBM6857339.1"/>
    <property type="molecule type" value="Genomic_DNA"/>
</dbReference>
<evidence type="ECO:0000256" key="2">
    <source>
        <dbReference type="SAM" id="MobiDB-lite"/>
    </source>
</evidence>